<feature type="domain" description="Nucleoside phosphorylase" evidence="4">
    <location>
        <begin position="4"/>
        <end position="242"/>
    </location>
</feature>
<comment type="caution">
    <text evidence="3">Lacks conserved residue(s) required for the propagation of feature annotation.</text>
</comment>
<protein>
    <recommendedName>
        <fullName evidence="3">Purine nucleoside phosphorylase</fullName>
        <shortName evidence="3">PNP</shortName>
        <ecNumber evidence="3">2.4.2.1</ecNumber>
    </recommendedName>
</protein>
<dbReference type="EMBL" id="NRSJ01000003">
    <property type="protein sequence ID" value="MBK1703516.1"/>
    <property type="molecule type" value="Genomic_DNA"/>
</dbReference>
<dbReference type="Proteomes" id="UP001296776">
    <property type="component" value="Unassembled WGS sequence"/>
</dbReference>
<dbReference type="RefSeq" id="WP_200344537.1">
    <property type="nucleotide sequence ID" value="NZ_NRSJ01000003.1"/>
</dbReference>
<dbReference type="GO" id="GO:0005829">
    <property type="term" value="C:cytosol"/>
    <property type="evidence" value="ECO:0007669"/>
    <property type="project" value="TreeGrafter"/>
</dbReference>
<evidence type="ECO:0000256" key="3">
    <source>
        <dbReference type="HAMAP-Rule" id="MF_01963"/>
    </source>
</evidence>
<gene>
    <name evidence="5" type="ORF">CKO40_02835</name>
</gene>
<dbReference type="CDD" id="cd09010">
    <property type="entry name" value="MTAP_SsMTAPII_like_MTIP"/>
    <property type="match status" value="1"/>
</dbReference>
<accession>A0AAJ0U1G3</accession>
<evidence type="ECO:0000313" key="5">
    <source>
        <dbReference type="EMBL" id="MBK1703516.1"/>
    </source>
</evidence>
<keyword evidence="2 3" id="KW-0808">Transferase</keyword>
<dbReference type="PANTHER" id="PTHR42679:SF2">
    <property type="entry name" value="S-METHYL-5'-THIOADENOSINE PHOSPHORYLASE"/>
    <property type="match status" value="1"/>
</dbReference>
<dbReference type="Pfam" id="PF01048">
    <property type="entry name" value="PNP_UDP_1"/>
    <property type="match status" value="1"/>
</dbReference>
<evidence type="ECO:0000256" key="1">
    <source>
        <dbReference type="ARBA" id="ARBA00022676"/>
    </source>
</evidence>
<dbReference type="EC" id="2.4.2.1" evidence="3"/>
<keyword evidence="1 3" id="KW-0328">Glycosyltransferase</keyword>
<dbReference type="SUPFAM" id="SSF53167">
    <property type="entry name" value="Purine and uridine phosphorylases"/>
    <property type="match status" value="1"/>
</dbReference>
<dbReference type="PANTHER" id="PTHR42679">
    <property type="entry name" value="S-METHYL-5'-THIOADENOSINE PHOSPHORYLASE"/>
    <property type="match status" value="1"/>
</dbReference>
<dbReference type="InterPro" id="IPR035994">
    <property type="entry name" value="Nucleoside_phosphorylase_sf"/>
</dbReference>
<comment type="subunit">
    <text evidence="3">Homohexamer. Dimer of a homotrimer.</text>
</comment>
<evidence type="ECO:0000313" key="6">
    <source>
        <dbReference type="Proteomes" id="UP001296776"/>
    </source>
</evidence>
<comment type="catalytic activity">
    <reaction evidence="3">
        <text>a purine D-ribonucleoside + phosphate = a purine nucleobase + alpha-D-ribose 1-phosphate</text>
        <dbReference type="Rhea" id="RHEA:19805"/>
        <dbReference type="ChEBI" id="CHEBI:26386"/>
        <dbReference type="ChEBI" id="CHEBI:43474"/>
        <dbReference type="ChEBI" id="CHEBI:57720"/>
        <dbReference type="ChEBI" id="CHEBI:142355"/>
        <dbReference type="EC" id="2.4.2.1"/>
    </reaction>
</comment>
<evidence type="ECO:0000259" key="4">
    <source>
        <dbReference type="Pfam" id="PF01048"/>
    </source>
</evidence>
<dbReference type="InterPro" id="IPR000845">
    <property type="entry name" value="Nucleoside_phosphorylase_d"/>
</dbReference>
<feature type="binding site" evidence="3">
    <location>
        <position position="185"/>
    </location>
    <ligand>
        <name>substrate</name>
    </ligand>
</feature>
<dbReference type="GO" id="GO:0017061">
    <property type="term" value="F:S-methyl-5-thioadenosine phosphorylase activity"/>
    <property type="evidence" value="ECO:0007669"/>
    <property type="project" value="InterPro"/>
</dbReference>
<keyword evidence="3" id="KW-0660">Purine salvage</keyword>
<comment type="miscellaneous">
    <text evidence="3">Although this enzyme belongs to the family of MTA phosphorylases based on sequence homology, it lacks several conserved amino acids in the substrate binding pocket that confer specificity towards MTA.</text>
</comment>
<feature type="binding site" evidence="3">
    <location>
        <begin position="52"/>
        <end position="53"/>
    </location>
    <ligand>
        <name>phosphate</name>
        <dbReference type="ChEBI" id="CHEBI:43474"/>
    </ligand>
</feature>
<dbReference type="InterPro" id="IPR010044">
    <property type="entry name" value="MTAP"/>
</dbReference>
<sequence length="250" mass="26867">MSALAIIGGSGFGALPELEERERHQVETRYGLTSAPLIEGVLAGLPVWFLARHGAEHQVPPHRINYRANIQALADAGCRSIVALGAVGGLHPSCAPGTLCVPDQLVDYTWGRAQTFFDGELDGVDHVDFSSPYSEPLRQELLAAARANDQPLRDGGIYGVTQGPRLETAAEIRRMGRDGCDIVGMTAMPEAGLARERGIAYATLAFVVNWGAGLSEQALTMQAINAQIARCAEDIQRLLLAVAQKRAERR</sequence>
<name>A0AAJ0U1G3_9GAMM</name>
<comment type="similarity">
    <text evidence="3">Belongs to the PNP/MTAP phosphorylase family. MTAP subfamily.</text>
</comment>
<feature type="binding site" evidence="3">
    <location>
        <position position="186"/>
    </location>
    <ligand>
        <name>phosphate</name>
        <dbReference type="ChEBI" id="CHEBI:43474"/>
    </ligand>
</feature>
<dbReference type="GO" id="GO:0006166">
    <property type="term" value="P:purine ribonucleoside salvage"/>
    <property type="evidence" value="ECO:0007669"/>
    <property type="project" value="UniProtKB-UniRule"/>
</dbReference>
<keyword evidence="6" id="KW-1185">Reference proteome</keyword>
<comment type="pathway">
    <text evidence="3">Purine metabolism; purine nucleoside salvage.</text>
</comment>
<feature type="site" description="Important for substrate specificity" evidence="3">
    <location>
        <position position="221"/>
    </location>
</feature>
<dbReference type="NCBIfam" id="NF006599">
    <property type="entry name" value="PRK09136.1"/>
    <property type="match status" value="1"/>
</dbReference>
<reference evidence="5" key="2">
    <citation type="journal article" date="2020" name="Microorganisms">
        <title>Osmotic Adaptation and Compatible Solute Biosynthesis of Phototrophic Bacteria as Revealed from Genome Analyses.</title>
        <authorList>
            <person name="Imhoff J.F."/>
            <person name="Rahn T."/>
            <person name="Kunzel S."/>
            <person name="Keller A."/>
            <person name="Neulinger S.C."/>
        </authorList>
    </citation>
    <scope>NUCLEOTIDE SEQUENCE</scope>
    <source>
        <strain evidence="5">DSM 11080</strain>
    </source>
</reference>
<comment type="caution">
    <text evidence="5">The sequence shown here is derived from an EMBL/GenBank/DDBJ whole genome shotgun (WGS) entry which is preliminary data.</text>
</comment>
<reference evidence="5" key="1">
    <citation type="submission" date="2017-08" db="EMBL/GenBank/DDBJ databases">
        <authorList>
            <person name="Imhoff J.F."/>
            <person name="Rahn T."/>
            <person name="Kuenzel S."/>
            <person name="Neulinger S.C."/>
        </authorList>
    </citation>
    <scope>NUCLEOTIDE SEQUENCE</scope>
    <source>
        <strain evidence="5">DSM 11080</strain>
    </source>
</reference>
<feature type="site" description="Important for substrate specificity" evidence="3">
    <location>
        <position position="167"/>
    </location>
</feature>
<dbReference type="AlphaFoldDB" id="A0AAJ0U1G3"/>
<dbReference type="GO" id="GO:0019509">
    <property type="term" value="P:L-methionine salvage from methylthioadenosine"/>
    <property type="evidence" value="ECO:0007669"/>
    <property type="project" value="TreeGrafter"/>
</dbReference>
<proteinExistence type="inferred from homology"/>
<evidence type="ECO:0000256" key="2">
    <source>
        <dbReference type="ARBA" id="ARBA00022679"/>
    </source>
</evidence>
<organism evidence="5 6">
    <name type="scientific">Halochromatium glycolicum</name>
    <dbReference type="NCBI Taxonomy" id="85075"/>
    <lineage>
        <taxon>Bacteria</taxon>
        <taxon>Pseudomonadati</taxon>
        <taxon>Pseudomonadota</taxon>
        <taxon>Gammaproteobacteria</taxon>
        <taxon>Chromatiales</taxon>
        <taxon>Chromatiaceae</taxon>
        <taxon>Halochromatium</taxon>
    </lineage>
</organism>
<feature type="binding site" evidence="3">
    <location>
        <position position="10"/>
    </location>
    <ligand>
        <name>phosphate</name>
        <dbReference type="ChEBI" id="CHEBI:43474"/>
    </ligand>
</feature>
<dbReference type="Gene3D" id="3.40.50.1580">
    <property type="entry name" value="Nucleoside phosphorylase domain"/>
    <property type="match status" value="1"/>
</dbReference>
<comment type="function">
    <text evidence="3">Purine nucleoside phosphorylase involved in purine salvage.</text>
</comment>
<dbReference type="HAMAP" id="MF_01963">
    <property type="entry name" value="MTAP"/>
    <property type="match status" value="1"/>
</dbReference>